<comment type="caution">
    <text evidence="1">The sequence shown here is derived from an EMBL/GenBank/DDBJ whole genome shotgun (WGS) entry which is preliminary data.</text>
</comment>
<evidence type="ECO:0000313" key="1">
    <source>
        <dbReference type="EMBL" id="KAF0428014.1"/>
    </source>
</evidence>
<dbReference type="EMBL" id="WTPW01001575">
    <property type="protein sequence ID" value="KAF0428014.1"/>
    <property type="molecule type" value="Genomic_DNA"/>
</dbReference>
<keyword evidence="2" id="KW-1185">Reference proteome</keyword>
<organism evidence="1 2">
    <name type="scientific">Gigaspora margarita</name>
    <dbReference type="NCBI Taxonomy" id="4874"/>
    <lineage>
        <taxon>Eukaryota</taxon>
        <taxon>Fungi</taxon>
        <taxon>Fungi incertae sedis</taxon>
        <taxon>Mucoromycota</taxon>
        <taxon>Glomeromycotina</taxon>
        <taxon>Glomeromycetes</taxon>
        <taxon>Diversisporales</taxon>
        <taxon>Gigasporaceae</taxon>
        <taxon>Gigaspora</taxon>
    </lineage>
</organism>
<gene>
    <name evidence="1" type="ORF">F8M41_005929</name>
</gene>
<dbReference type="AlphaFoldDB" id="A0A8H3X8M0"/>
<protein>
    <submittedName>
        <fullName evidence="1">Uncharacterized protein</fullName>
    </submittedName>
</protein>
<name>A0A8H3X8M0_GIGMA</name>
<proteinExistence type="predicted"/>
<sequence length="204" mass="23459">MMYKFFHETWTWEARISSIPTRKIRQCCAAVTKYRSLSIDYAFCRVCNNNRVPANPNKYGTEITVSSFRTSVSSDPNNIINVKKGCRSTLFTEGKMIDQWVYVKSEAFNPPKRIPVLKLTGNFDASIHLTIERASKFYKMEFELMKFSLTISGQLGGFTKLDLVQVKSKYAREFNDISSKKKLEISRSVEVVSCIESNFIPNNE</sequence>
<dbReference type="Proteomes" id="UP000439903">
    <property type="component" value="Unassembled WGS sequence"/>
</dbReference>
<evidence type="ECO:0000313" key="2">
    <source>
        <dbReference type="Proteomes" id="UP000439903"/>
    </source>
</evidence>
<reference evidence="1 2" key="1">
    <citation type="journal article" date="2019" name="Environ. Microbiol.">
        <title>At the nexus of three kingdoms: the genome of the mycorrhizal fungus Gigaspora margarita provides insights into plant, endobacterial and fungal interactions.</title>
        <authorList>
            <person name="Venice F."/>
            <person name="Ghignone S."/>
            <person name="Salvioli di Fossalunga A."/>
            <person name="Amselem J."/>
            <person name="Novero M."/>
            <person name="Xianan X."/>
            <person name="Sedzielewska Toro K."/>
            <person name="Morin E."/>
            <person name="Lipzen A."/>
            <person name="Grigoriev I.V."/>
            <person name="Henrissat B."/>
            <person name="Martin F.M."/>
            <person name="Bonfante P."/>
        </authorList>
    </citation>
    <scope>NUCLEOTIDE SEQUENCE [LARGE SCALE GENOMIC DNA]</scope>
    <source>
        <strain evidence="1 2">BEG34</strain>
    </source>
</reference>
<accession>A0A8H3X8M0</accession>